<protein>
    <submittedName>
        <fullName evidence="1">Uncharacterized protein</fullName>
    </submittedName>
</protein>
<reference evidence="1 2" key="1">
    <citation type="submission" date="2021-06" db="EMBL/GenBank/DDBJ databases">
        <title>Caerostris extrusa draft genome.</title>
        <authorList>
            <person name="Kono N."/>
            <person name="Arakawa K."/>
        </authorList>
    </citation>
    <scope>NUCLEOTIDE SEQUENCE [LARGE SCALE GENOMIC DNA]</scope>
</reference>
<dbReference type="AlphaFoldDB" id="A0AAV4Y2A3"/>
<accession>A0AAV4Y2A3</accession>
<proteinExistence type="predicted"/>
<dbReference type="EMBL" id="BPLR01001146">
    <property type="protein sequence ID" value="GIZ00295.1"/>
    <property type="molecule type" value="Genomic_DNA"/>
</dbReference>
<gene>
    <name evidence="1" type="ORF">CEXT_595421</name>
</gene>
<keyword evidence="2" id="KW-1185">Reference proteome</keyword>
<comment type="caution">
    <text evidence="1">The sequence shown here is derived from an EMBL/GenBank/DDBJ whole genome shotgun (WGS) entry which is preliminary data.</text>
</comment>
<evidence type="ECO:0000313" key="2">
    <source>
        <dbReference type="Proteomes" id="UP001054945"/>
    </source>
</evidence>
<dbReference type="Proteomes" id="UP001054945">
    <property type="component" value="Unassembled WGS sequence"/>
</dbReference>
<name>A0AAV4Y2A3_CAEEX</name>
<sequence length="120" mass="13198">MMFLGFPGAVLPECQEVVSDGATSPAKAEGSSAEHRQDTIVIEEAALSRNCLVDSLLSTLRTADGTPNTSLFYQFSSTKNPVWRFRNPHSATEPPTTLLLRTWTEPTAWNIYMETSSLCT</sequence>
<evidence type="ECO:0000313" key="1">
    <source>
        <dbReference type="EMBL" id="GIZ00295.1"/>
    </source>
</evidence>
<organism evidence="1 2">
    <name type="scientific">Caerostris extrusa</name>
    <name type="common">Bark spider</name>
    <name type="synonym">Caerostris bankana</name>
    <dbReference type="NCBI Taxonomy" id="172846"/>
    <lineage>
        <taxon>Eukaryota</taxon>
        <taxon>Metazoa</taxon>
        <taxon>Ecdysozoa</taxon>
        <taxon>Arthropoda</taxon>
        <taxon>Chelicerata</taxon>
        <taxon>Arachnida</taxon>
        <taxon>Araneae</taxon>
        <taxon>Araneomorphae</taxon>
        <taxon>Entelegynae</taxon>
        <taxon>Araneoidea</taxon>
        <taxon>Araneidae</taxon>
        <taxon>Caerostris</taxon>
    </lineage>
</organism>